<keyword evidence="2" id="KW-1185">Reference proteome</keyword>
<gene>
    <name evidence="1" type="ORF">MANES_09G043800v8</name>
</gene>
<organism evidence="1 2">
    <name type="scientific">Manihot esculenta</name>
    <name type="common">Cassava</name>
    <name type="synonym">Jatropha manihot</name>
    <dbReference type="NCBI Taxonomy" id="3983"/>
    <lineage>
        <taxon>Eukaryota</taxon>
        <taxon>Viridiplantae</taxon>
        <taxon>Streptophyta</taxon>
        <taxon>Embryophyta</taxon>
        <taxon>Tracheophyta</taxon>
        <taxon>Spermatophyta</taxon>
        <taxon>Magnoliopsida</taxon>
        <taxon>eudicotyledons</taxon>
        <taxon>Gunneridae</taxon>
        <taxon>Pentapetalae</taxon>
        <taxon>rosids</taxon>
        <taxon>fabids</taxon>
        <taxon>Malpighiales</taxon>
        <taxon>Euphorbiaceae</taxon>
        <taxon>Crotonoideae</taxon>
        <taxon>Manihoteae</taxon>
        <taxon>Manihot</taxon>
    </lineage>
</organism>
<accession>A0ACB7H3H3</accession>
<proteinExistence type="predicted"/>
<comment type="caution">
    <text evidence="1">The sequence shown here is derived from an EMBL/GenBank/DDBJ whole genome shotgun (WGS) entry which is preliminary data.</text>
</comment>
<reference evidence="2" key="1">
    <citation type="journal article" date="2016" name="Nat. Biotechnol.">
        <title>Sequencing wild and cultivated cassava and related species reveals extensive interspecific hybridization and genetic diversity.</title>
        <authorList>
            <person name="Bredeson J.V."/>
            <person name="Lyons J.B."/>
            <person name="Prochnik S.E."/>
            <person name="Wu G.A."/>
            <person name="Ha C.M."/>
            <person name="Edsinger-Gonzales E."/>
            <person name="Grimwood J."/>
            <person name="Schmutz J."/>
            <person name="Rabbi I.Y."/>
            <person name="Egesi C."/>
            <person name="Nauluvula P."/>
            <person name="Lebot V."/>
            <person name="Ndunguru J."/>
            <person name="Mkamilo G."/>
            <person name="Bart R.S."/>
            <person name="Setter T.L."/>
            <person name="Gleadow R.M."/>
            <person name="Kulakow P."/>
            <person name="Ferguson M.E."/>
            <person name="Rounsley S."/>
            <person name="Rokhsar D.S."/>
        </authorList>
    </citation>
    <scope>NUCLEOTIDE SEQUENCE [LARGE SCALE GENOMIC DNA]</scope>
    <source>
        <strain evidence="2">cv. AM560-2</strain>
    </source>
</reference>
<evidence type="ECO:0000313" key="1">
    <source>
        <dbReference type="EMBL" id="KAG8646947.1"/>
    </source>
</evidence>
<protein>
    <submittedName>
        <fullName evidence="1">Uncharacterized protein</fullName>
    </submittedName>
</protein>
<dbReference type="Proteomes" id="UP000091857">
    <property type="component" value="Chromosome 9"/>
</dbReference>
<sequence>MTRKKVKLVWIVNDAARKASLKKRRVGLLKKVSELTTLCGVNAFAIIYSPDEPEPMVWPSPPEVEQLIMRYESIPEVERCKKMTNQESYLKERMAKSQEHCRKNHMKNREYELVYLMDRLRRDNEMDSFEVTELQAFIWLLEEKMRELRKRSEYFQQVPPLPSYPFPPPPPLPLPMSPHGDVIMEEMGQEGGGGGSGGELMRFNPQEALMWDQWFIDMMNNNENIAGGGSGTNLPQGLNFPGFPGGGGGFDMGVYPGRFGDSSAGNIVGMGLPQGNMNIGMNPFELGMPPYVNPFGLGLHPPPQNFAGSNSTNVFGLGLPPPPPPPENFAGSSTGGDLGLPGFLPAGTDTGMPFDPTKPWPHNF</sequence>
<dbReference type="EMBL" id="CM004395">
    <property type="protein sequence ID" value="KAG8646947.1"/>
    <property type="molecule type" value="Genomic_DNA"/>
</dbReference>
<evidence type="ECO:0000313" key="2">
    <source>
        <dbReference type="Proteomes" id="UP000091857"/>
    </source>
</evidence>
<name>A0ACB7H3H3_MANES</name>